<evidence type="ECO:0000256" key="4">
    <source>
        <dbReference type="ARBA" id="ARBA00022679"/>
    </source>
</evidence>
<evidence type="ECO:0000256" key="10">
    <source>
        <dbReference type="PROSITE-ProRule" id="PRU10141"/>
    </source>
</evidence>
<dbReference type="STRING" id="2163413.A0A4P6XPU5"/>
<evidence type="ECO:0000313" key="13">
    <source>
        <dbReference type="EMBL" id="QBM88296.1"/>
    </source>
</evidence>
<evidence type="ECO:0000259" key="12">
    <source>
        <dbReference type="PROSITE" id="PS50011"/>
    </source>
</evidence>
<dbReference type="InterPro" id="IPR050629">
    <property type="entry name" value="STE20/SPS1-PAK"/>
</dbReference>
<dbReference type="InterPro" id="IPR011009">
    <property type="entry name" value="Kinase-like_dom_sf"/>
</dbReference>
<evidence type="ECO:0000256" key="8">
    <source>
        <dbReference type="ARBA" id="ARBA00047899"/>
    </source>
</evidence>
<dbReference type="GO" id="GO:0005524">
    <property type="term" value="F:ATP binding"/>
    <property type="evidence" value="ECO:0007669"/>
    <property type="project" value="UniProtKB-UniRule"/>
</dbReference>
<evidence type="ECO:0000256" key="3">
    <source>
        <dbReference type="ARBA" id="ARBA00022527"/>
    </source>
</evidence>
<dbReference type="EMBL" id="CP034458">
    <property type="protein sequence ID" value="QBM88296.1"/>
    <property type="molecule type" value="Genomic_DNA"/>
</dbReference>
<keyword evidence="4" id="KW-0808">Transferase</keyword>
<dbReference type="EC" id="2.7.11.1" evidence="2"/>
<feature type="compositionally biased region" description="Polar residues" evidence="11">
    <location>
        <begin position="581"/>
        <end position="600"/>
    </location>
</feature>
<feature type="region of interest" description="Disordered" evidence="11">
    <location>
        <begin position="748"/>
        <end position="769"/>
    </location>
</feature>
<dbReference type="SUPFAM" id="SSF56112">
    <property type="entry name" value="Protein kinase-like (PK-like)"/>
    <property type="match status" value="1"/>
</dbReference>
<name>A0A4P6XPU5_9ASCO</name>
<feature type="region of interest" description="Disordered" evidence="11">
    <location>
        <begin position="483"/>
        <end position="605"/>
    </location>
</feature>
<dbReference type="InterPro" id="IPR000719">
    <property type="entry name" value="Prot_kinase_dom"/>
</dbReference>
<evidence type="ECO:0000256" key="1">
    <source>
        <dbReference type="ARBA" id="ARBA00008874"/>
    </source>
</evidence>
<evidence type="ECO:0000256" key="6">
    <source>
        <dbReference type="ARBA" id="ARBA00022777"/>
    </source>
</evidence>
<keyword evidence="14" id="KW-1185">Reference proteome</keyword>
<proteinExistence type="inferred from homology"/>
<feature type="binding site" evidence="10">
    <location>
        <position position="36"/>
    </location>
    <ligand>
        <name>ATP</name>
        <dbReference type="ChEBI" id="CHEBI:30616"/>
    </ligand>
</feature>
<dbReference type="SMART" id="SM00220">
    <property type="entry name" value="S_TKc"/>
    <property type="match status" value="1"/>
</dbReference>
<keyword evidence="6 13" id="KW-0418">Kinase</keyword>
<accession>A0A4P6XPU5</accession>
<comment type="catalytic activity">
    <reaction evidence="9">
        <text>L-seryl-[protein] + ATP = O-phospho-L-seryl-[protein] + ADP + H(+)</text>
        <dbReference type="Rhea" id="RHEA:17989"/>
        <dbReference type="Rhea" id="RHEA-COMP:9863"/>
        <dbReference type="Rhea" id="RHEA-COMP:11604"/>
        <dbReference type="ChEBI" id="CHEBI:15378"/>
        <dbReference type="ChEBI" id="CHEBI:29999"/>
        <dbReference type="ChEBI" id="CHEBI:30616"/>
        <dbReference type="ChEBI" id="CHEBI:83421"/>
        <dbReference type="ChEBI" id="CHEBI:456216"/>
        <dbReference type="EC" id="2.7.11.1"/>
    </reaction>
</comment>
<dbReference type="GO" id="GO:0005737">
    <property type="term" value="C:cytoplasm"/>
    <property type="evidence" value="ECO:0007669"/>
    <property type="project" value="TreeGrafter"/>
</dbReference>
<dbReference type="Pfam" id="PF00069">
    <property type="entry name" value="Pkinase"/>
    <property type="match status" value="1"/>
</dbReference>
<feature type="region of interest" description="Disordered" evidence="11">
    <location>
        <begin position="377"/>
        <end position="412"/>
    </location>
</feature>
<protein>
    <recommendedName>
        <fullName evidence="2">non-specific serine/threonine protein kinase</fullName>
        <ecNumber evidence="2">2.7.11.1</ecNumber>
    </recommendedName>
</protein>
<dbReference type="AlphaFoldDB" id="A0A4P6XPU5"/>
<dbReference type="PROSITE" id="PS00107">
    <property type="entry name" value="PROTEIN_KINASE_ATP"/>
    <property type="match status" value="1"/>
</dbReference>
<dbReference type="InterPro" id="IPR008271">
    <property type="entry name" value="Ser/Thr_kinase_AS"/>
</dbReference>
<dbReference type="FunFam" id="1.10.510.10:FF:000499">
    <property type="entry name" value="Serine/threonine-protein kinase KIC1"/>
    <property type="match status" value="1"/>
</dbReference>
<keyword evidence="3" id="KW-0723">Serine/threonine-protein kinase</keyword>
<dbReference type="PROSITE" id="PS50011">
    <property type="entry name" value="PROTEIN_KINASE_DOM"/>
    <property type="match status" value="1"/>
</dbReference>
<organism evidence="13 14">
    <name type="scientific">Metschnikowia aff. pulcherrima</name>
    <dbReference type="NCBI Taxonomy" id="2163413"/>
    <lineage>
        <taxon>Eukaryota</taxon>
        <taxon>Fungi</taxon>
        <taxon>Dikarya</taxon>
        <taxon>Ascomycota</taxon>
        <taxon>Saccharomycotina</taxon>
        <taxon>Pichiomycetes</taxon>
        <taxon>Metschnikowiaceae</taxon>
        <taxon>Metschnikowia</taxon>
    </lineage>
</organism>
<dbReference type="GO" id="GO:0030447">
    <property type="term" value="P:filamentous growth"/>
    <property type="evidence" value="ECO:0007669"/>
    <property type="project" value="UniProtKB-ARBA"/>
</dbReference>
<keyword evidence="7 10" id="KW-0067">ATP-binding</keyword>
<evidence type="ECO:0000256" key="5">
    <source>
        <dbReference type="ARBA" id="ARBA00022741"/>
    </source>
</evidence>
<comment type="catalytic activity">
    <reaction evidence="8">
        <text>L-threonyl-[protein] + ATP = O-phospho-L-threonyl-[protein] + ADP + H(+)</text>
        <dbReference type="Rhea" id="RHEA:46608"/>
        <dbReference type="Rhea" id="RHEA-COMP:11060"/>
        <dbReference type="Rhea" id="RHEA-COMP:11605"/>
        <dbReference type="ChEBI" id="CHEBI:15378"/>
        <dbReference type="ChEBI" id="CHEBI:30013"/>
        <dbReference type="ChEBI" id="CHEBI:30616"/>
        <dbReference type="ChEBI" id="CHEBI:61977"/>
        <dbReference type="ChEBI" id="CHEBI:456216"/>
        <dbReference type="EC" id="2.7.11.1"/>
    </reaction>
</comment>
<sequence length="838" mass="91738">MLNTAAYQRTKVIGRGKFGVVYKGHHKQTKRPVAIKVLDLDTQYDEVLDVQQEIQFLADLKNAPNVTHYYGLFLDGTKLWIIMDYCEGGSMRTLLKAGLFEEKYIGVIVREVLLALLAVHKIGVIHRDLKAANILVTNEGHVQLCDFGVAAQLTTKAAKRTTIAGTPFWMAPEVIREGDQYNYKADIWSLGITIYELATGNPPYCDRSATWAMAMIEKQAPPRLEGREYPPALKECIALCLDESPSERPSADDLMKCKLVKQYKSLPSSTLKELISRYLLWRDRHSSRESILVAGESEDDVSDRSDHLLVKWDFDSLSSREYIMANELQTYDNEGEEADSPSNEDAHYTMTAETVQYNQSTPESRFSETITNHTHFPSTFVPGTRLSEDSQLSAPSRSNAGGIRGKSNFTDDTTNVPKSLISLFEEESSPKLEPFASANSHFEIPRLPNTSAPDSLLMSSPTIEIPDMESMSRIGLELKTPSQLNFMGGRSGSRHQSPQNTFPKLNKPPALTAQYSGNMSEPRLGSPTNGTRQRKKTISNSASSVSSGIKFPEQQAPHTPPRIQDPSLRDTPSPDAVPESSLASSPSKTMRPLNTSNNPMLQPINFKLGTEHGASKTASKPLLIQTGVTTMDPGLSISASSNTSASTLAPTLTAGATSIINQSKREKPSLRIQMPVPSSTHSLLSMLTHEGTDNKRPSDNVNQFGINPALVSNVTSMTPVTEKDNQMEAHADTRDSSTDNLVALLRPKKGASVTPGPKSAPISGSFPNQPPPVAALARPPIAQTPRGFEPKDISKFPQIPTLSSEVFLDSTPTLKLVSELESMVSLFVQGLESLDNSL</sequence>
<dbReference type="Gene3D" id="1.10.510.10">
    <property type="entry name" value="Transferase(Phosphotransferase) domain 1"/>
    <property type="match status" value="1"/>
</dbReference>
<reference evidence="14" key="1">
    <citation type="submission" date="2019-03" db="EMBL/GenBank/DDBJ databases">
        <title>Snf2 controls pulcherriminic acid biosynthesis and connects pigmentation and antifungal activity of the yeast Metschnikowia pulcherrima.</title>
        <authorList>
            <person name="Gore-Lloyd D."/>
            <person name="Sumann I."/>
            <person name="Brachmann A.O."/>
            <person name="Schneeberger K."/>
            <person name="Ortiz-Merino R.A."/>
            <person name="Moreno-Beltran M."/>
            <person name="Schlaefli M."/>
            <person name="Kirner P."/>
            <person name="Santos Kron A."/>
            <person name="Wolfe K.H."/>
            <person name="Piel J."/>
            <person name="Ahrens C.H."/>
            <person name="Henk D."/>
            <person name="Freimoser F.M."/>
        </authorList>
    </citation>
    <scope>NUCLEOTIDE SEQUENCE [LARGE SCALE GENOMIC DNA]</scope>
    <source>
        <strain evidence="14">APC 1.2</strain>
    </source>
</reference>
<dbReference type="PROSITE" id="PS00108">
    <property type="entry name" value="PROTEIN_KINASE_ST"/>
    <property type="match status" value="1"/>
</dbReference>
<comment type="similarity">
    <text evidence="1">Belongs to the protein kinase superfamily. STE Ser/Thr protein kinase family. STE20 subfamily.</text>
</comment>
<dbReference type="PANTHER" id="PTHR48012:SF10">
    <property type="entry name" value="FI20177P1"/>
    <property type="match status" value="1"/>
</dbReference>
<dbReference type="GO" id="GO:0004674">
    <property type="term" value="F:protein serine/threonine kinase activity"/>
    <property type="evidence" value="ECO:0007669"/>
    <property type="project" value="UniProtKB-KW"/>
</dbReference>
<evidence type="ECO:0000256" key="7">
    <source>
        <dbReference type="ARBA" id="ARBA00022840"/>
    </source>
</evidence>
<dbReference type="Proteomes" id="UP000292447">
    <property type="component" value="Chromosome III"/>
</dbReference>
<gene>
    <name evidence="13" type="primary">MPUL0C02620</name>
    <name evidence="13" type="ORF">METSCH_C02620</name>
</gene>
<dbReference type="PANTHER" id="PTHR48012">
    <property type="entry name" value="STERILE20-LIKE KINASE, ISOFORM B-RELATED"/>
    <property type="match status" value="1"/>
</dbReference>
<feature type="compositionally biased region" description="Polar residues" evidence="11">
    <location>
        <begin position="389"/>
        <end position="399"/>
    </location>
</feature>
<feature type="compositionally biased region" description="Polar residues" evidence="11">
    <location>
        <begin position="494"/>
        <end position="503"/>
    </location>
</feature>
<evidence type="ECO:0000256" key="2">
    <source>
        <dbReference type="ARBA" id="ARBA00012513"/>
    </source>
</evidence>
<keyword evidence="5 10" id="KW-0547">Nucleotide-binding</keyword>
<dbReference type="InterPro" id="IPR017441">
    <property type="entry name" value="Protein_kinase_ATP_BS"/>
</dbReference>
<evidence type="ECO:0000256" key="11">
    <source>
        <dbReference type="SAM" id="MobiDB-lite"/>
    </source>
</evidence>
<evidence type="ECO:0000313" key="14">
    <source>
        <dbReference type="Proteomes" id="UP000292447"/>
    </source>
</evidence>
<evidence type="ECO:0000256" key="9">
    <source>
        <dbReference type="ARBA" id="ARBA00048679"/>
    </source>
</evidence>
<feature type="domain" description="Protein kinase" evidence="12">
    <location>
        <begin position="7"/>
        <end position="266"/>
    </location>
</feature>